<proteinExistence type="predicted"/>
<protein>
    <submittedName>
        <fullName evidence="1">Uncharacterized protein</fullName>
    </submittedName>
</protein>
<evidence type="ECO:0000313" key="2">
    <source>
        <dbReference type="Proteomes" id="UP000233140"/>
    </source>
</evidence>
<dbReference type="GeneTree" id="ENSGT00940000163244"/>
<name>A0A2K5YG88_MANLE</name>
<organism evidence="1 2">
    <name type="scientific">Mandrillus leucophaeus</name>
    <name type="common">Drill</name>
    <name type="synonym">Papio leucophaeus</name>
    <dbReference type="NCBI Taxonomy" id="9568"/>
    <lineage>
        <taxon>Eukaryota</taxon>
        <taxon>Metazoa</taxon>
        <taxon>Chordata</taxon>
        <taxon>Craniata</taxon>
        <taxon>Vertebrata</taxon>
        <taxon>Euteleostomi</taxon>
        <taxon>Mammalia</taxon>
        <taxon>Eutheria</taxon>
        <taxon>Euarchontoglires</taxon>
        <taxon>Primates</taxon>
        <taxon>Haplorrhini</taxon>
        <taxon>Catarrhini</taxon>
        <taxon>Cercopithecidae</taxon>
        <taxon>Cercopithecinae</taxon>
        <taxon>Mandrillus</taxon>
    </lineage>
</organism>
<dbReference type="OMA" id="RPAWTTL"/>
<dbReference type="AlphaFoldDB" id="A0A2K5YG88"/>
<evidence type="ECO:0000313" key="1">
    <source>
        <dbReference type="Ensembl" id="ENSMLEP00000014571.1"/>
    </source>
</evidence>
<dbReference type="Ensembl" id="ENSMLET00000038022.1">
    <property type="protein sequence ID" value="ENSMLEP00000014571.1"/>
    <property type="gene ID" value="ENSMLEG00000031454.1"/>
</dbReference>
<keyword evidence="2" id="KW-1185">Reference proteome</keyword>
<accession>A0A2K5YG88</accession>
<reference evidence="1" key="2">
    <citation type="submission" date="2025-09" db="UniProtKB">
        <authorList>
            <consortium name="Ensembl"/>
        </authorList>
    </citation>
    <scope>IDENTIFICATION</scope>
</reference>
<reference evidence="1" key="1">
    <citation type="submission" date="2025-08" db="UniProtKB">
        <authorList>
            <consortium name="Ensembl"/>
        </authorList>
    </citation>
    <scope>IDENTIFICATION</scope>
</reference>
<sequence length="83" mass="9223">VGECPHLTDVRLGHRSLATGSEQSDIRHTGSEYRITLADLTPGVETSCRDQARWLTPVIPALWEAEAGRLPELSSLRPAWTTW</sequence>
<dbReference type="Proteomes" id="UP000233140">
    <property type="component" value="Unassembled WGS sequence"/>
</dbReference>